<sequence>MEFAAHHRWQDCERDCSRVLALAGQGGNVKALYRRALARKELKLYKNAKDDLETLLKAEPSNAAAKEELAEIKRLIKAERDTPNPKKSPKDLSSFSELSSRKTNATASSLPARNRAQGVRIPIKVVPKFTTRPIISQNTDARAVPPLANSDNDESSSSKGSHNAKAFDTAAQNAPAEAVSAFSSHKASRGAKSSFVDNQPIATISSPLQSTVKAELTGSTSSGVKPPSSGLELVDRLQDLAEDGYSRWQLLQAGVLISFSDFLISDASTLPCVCTIVCESSENGCAVRRNP</sequence>
<proteinExistence type="predicted"/>
<evidence type="ECO:0000313" key="2">
    <source>
        <dbReference type="Proteomes" id="UP001241377"/>
    </source>
</evidence>
<keyword evidence="2" id="KW-1185">Reference proteome</keyword>
<dbReference type="Proteomes" id="UP001241377">
    <property type="component" value="Unassembled WGS sequence"/>
</dbReference>
<reference evidence="1" key="1">
    <citation type="submission" date="2023-04" db="EMBL/GenBank/DDBJ databases">
        <title>Draft Genome sequencing of Naganishia species isolated from polar environments using Oxford Nanopore Technology.</title>
        <authorList>
            <person name="Leo P."/>
            <person name="Venkateswaran K."/>
        </authorList>
    </citation>
    <scope>NUCLEOTIDE SEQUENCE</scope>
    <source>
        <strain evidence="1">MNA-CCFEE 5261</strain>
    </source>
</reference>
<protein>
    <submittedName>
        <fullName evidence="1">Uncharacterized protein</fullName>
    </submittedName>
</protein>
<name>A0ACC2VJM0_9TREE</name>
<comment type="caution">
    <text evidence="1">The sequence shown here is derived from an EMBL/GenBank/DDBJ whole genome shotgun (WGS) entry which is preliminary data.</text>
</comment>
<evidence type="ECO:0000313" key="1">
    <source>
        <dbReference type="EMBL" id="KAJ9098801.1"/>
    </source>
</evidence>
<gene>
    <name evidence="1" type="ORF">QFC19_006278</name>
</gene>
<dbReference type="EMBL" id="JASBWR010000074">
    <property type="protein sequence ID" value="KAJ9098801.1"/>
    <property type="molecule type" value="Genomic_DNA"/>
</dbReference>
<accession>A0ACC2VJM0</accession>
<organism evidence="1 2">
    <name type="scientific">Naganishia cerealis</name>
    <dbReference type="NCBI Taxonomy" id="610337"/>
    <lineage>
        <taxon>Eukaryota</taxon>
        <taxon>Fungi</taxon>
        <taxon>Dikarya</taxon>
        <taxon>Basidiomycota</taxon>
        <taxon>Agaricomycotina</taxon>
        <taxon>Tremellomycetes</taxon>
        <taxon>Filobasidiales</taxon>
        <taxon>Filobasidiaceae</taxon>
        <taxon>Naganishia</taxon>
    </lineage>
</organism>